<dbReference type="Proteomes" id="UP001254165">
    <property type="component" value="Unassembled WGS sequence"/>
</dbReference>
<keyword evidence="1" id="KW-0614">Plasmid</keyword>
<comment type="caution">
    <text evidence="1">The sequence shown here is derived from an EMBL/GenBank/DDBJ whole genome shotgun (WGS) entry which is preliminary data.</text>
</comment>
<keyword evidence="2" id="KW-1185">Reference proteome</keyword>
<protein>
    <submittedName>
        <fullName evidence="1">Uncharacterized protein</fullName>
    </submittedName>
</protein>
<reference evidence="1 2" key="1">
    <citation type="submission" date="2023-07" db="EMBL/GenBank/DDBJ databases">
        <title>Novel species of Thermanaerothrix with wide hydrolytic capabilities.</title>
        <authorList>
            <person name="Zayulina K.S."/>
            <person name="Podosokorskaya O.A."/>
            <person name="Elcheninov A.G."/>
        </authorList>
    </citation>
    <scope>NUCLEOTIDE SEQUENCE [LARGE SCALE GENOMIC DNA]</scope>
    <source>
        <strain evidence="1 2">4228-RoL</strain>
        <plasmid evidence="1">p4228-RoL</plasmid>
    </source>
</reference>
<geneLocation type="plasmid" evidence="1">
    <name>p4228-RoL</name>
</geneLocation>
<accession>A0ABU3NRV0</accession>
<name>A0ABU3NRV0_9CHLR</name>
<proteinExistence type="predicted"/>
<dbReference type="RefSeq" id="WP_315626332.1">
    <property type="nucleotide sequence ID" value="NZ_JAUHMF010000010.1"/>
</dbReference>
<evidence type="ECO:0000313" key="1">
    <source>
        <dbReference type="EMBL" id="MDT8899550.1"/>
    </source>
</evidence>
<organism evidence="1 2">
    <name type="scientific">Thermanaerothrix solaris</name>
    <dbReference type="NCBI Taxonomy" id="3058434"/>
    <lineage>
        <taxon>Bacteria</taxon>
        <taxon>Bacillati</taxon>
        <taxon>Chloroflexota</taxon>
        <taxon>Anaerolineae</taxon>
        <taxon>Anaerolineales</taxon>
        <taxon>Anaerolineaceae</taxon>
        <taxon>Thermanaerothrix</taxon>
    </lineage>
</organism>
<sequence>MTDKKPVFYAVYPWSPEKWVVNFGTTEEEDPGVLEKGVVRGVALVDFDWTQFLIPAGESPRHAVELALQAGHLTLTAKNDVFRVVKIYPSQ</sequence>
<evidence type="ECO:0000313" key="2">
    <source>
        <dbReference type="Proteomes" id="UP001254165"/>
    </source>
</evidence>
<dbReference type="EMBL" id="JAUHMF010000010">
    <property type="protein sequence ID" value="MDT8899550.1"/>
    <property type="molecule type" value="Genomic_DNA"/>
</dbReference>
<gene>
    <name evidence="1" type="ORF">QYE77_14895</name>
</gene>